<evidence type="ECO:0000256" key="1">
    <source>
        <dbReference type="SAM" id="MobiDB-lite"/>
    </source>
</evidence>
<keyword evidence="3" id="KW-1185">Reference proteome</keyword>
<dbReference type="EMBL" id="BQNB010015221">
    <property type="protein sequence ID" value="GJT37414.1"/>
    <property type="molecule type" value="Genomic_DNA"/>
</dbReference>
<feature type="region of interest" description="Disordered" evidence="1">
    <location>
        <begin position="122"/>
        <end position="146"/>
    </location>
</feature>
<reference evidence="2" key="2">
    <citation type="submission" date="2022-01" db="EMBL/GenBank/DDBJ databases">
        <authorList>
            <person name="Yamashiro T."/>
            <person name="Shiraishi A."/>
            <person name="Satake H."/>
            <person name="Nakayama K."/>
        </authorList>
    </citation>
    <scope>NUCLEOTIDE SEQUENCE</scope>
</reference>
<proteinExistence type="predicted"/>
<accession>A0ABQ5DEJ6</accession>
<feature type="compositionally biased region" description="Basic and acidic residues" evidence="1">
    <location>
        <begin position="31"/>
        <end position="62"/>
    </location>
</feature>
<dbReference type="Proteomes" id="UP001151760">
    <property type="component" value="Unassembled WGS sequence"/>
</dbReference>
<name>A0ABQ5DEJ6_9ASTR</name>
<protein>
    <submittedName>
        <fullName evidence="2">Uncharacterized protein</fullName>
    </submittedName>
</protein>
<feature type="compositionally biased region" description="Basic and acidic residues" evidence="1">
    <location>
        <begin position="11"/>
        <end position="22"/>
    </location>
</feature>
<evidence type="ECO:0000313" key="3">
    <source>
        <dbReference type="Proteomes" id="UP001151760"/>
    </source>
</evidence>
<sequence length="289" mass="33210">MNNQPLLQSMERAESHNEHPETVYDDYDDIEKEKKDDEKNNDDNNVDKEMKNDDVEKKKDDVKDDENDHDDDHDDHALIKNTMSGSMETINEQTQIPISSPPKSPRTELSSEKTLFKELTTHVSPTPDTTSKYPSMTQPTSSTNKVLPGSIAELSRHQGQLRKQLMDTFITKEYFNDKIKEMSNTLNHLVLELTVDKTNKLMKEAIPRIVDDAIEKDREIFADVVPELVFKEFATHAPNIIEEPFKRHMKNKVLNVHYTVSILTTTTADLKQLYLKMKTDLQAQAADPV</sequence>
<comment type="caution">
    <text evidence="2">The sequence shown here is derived from an EMBL/GenBank/DDBJ whole genome shotgun (WGS) entry which is preliminary data.</text>
</comment>
<organism evidence="2 3">
    <name type="scientific">Tanacetum coccineum</name>
    <dbReference type="NCBI Taxonomy" id="301880"/>
    <lineage>
        <taxon>Eukaryota</taxon>
        <taxon>Viridiplantae</taxon>
        <taxon>Streptophyta</taxon>
        <taxon>Embryophyta</taxon>
        <taxon>Tracheophyta</taxon>
        <taxon>Spermatophyta</taxon>
        <taxon>Magnoliopsida</taxon>
        <taxon>eudicotyledons</taxon>
        <taxon>Gunneridae</taxon>
        <taxon>Pentapetalae</taxon>
        <taxon>asterids</taxon>
        <taxon>campanulids</taxon>
        <taxon>Asterales</taxon>
        <taxon>Asteraceae</taxon>
        <taxon>Asteroideae</taxon>
        <taxon>Anthemideae</taxon>
        <taxon>Anthemidinae</taxon>
        <taxon>Tanacetum</taxon>
    </lineage>
</organism>
<feature type="region of interest" description="Disordered" evidence="1">
    <location>
        <begin position="1"/>
        <end position="77"/>
    </location>
</feature>
<reference evidence="2" key="1">
    <citation type="journal article" date="2022" name="Int. J. Mol. Sci.">
        <title>Draft Genome of Tanacetum Coccineum: Genomic Comparison of Closely Related Tanacetum-Family Plants.</title>
        <authorList>
            <person name="Yamashiro T."/>
            <person name="Shiraishi A."/>
            <person name="Nakayama K."/>
            <person name="Satake H."/>
        </authorList>
    </citation>
    <scope>NUCLEOTIDE SEQUENCE</scope>
</reference>
<feature type="compositionally biased region" description="Polar residues" evidence="1">
    <location>
        <begin position="122"/>
        <end position="145"/>
    </location>
</feature>
<evidence type="ECO:0000313" key="2">
    <source>
        <dbReference type="EMBL" id="GJT37414.1"/>
    </source>
</evidence>
<feature type="compositionally biased region" description="Acidic residues" evidence="1">
    <location>
        <begin position="63"/>
        <end position="73"/>
    </location>
</feature>
<gene>
    <name evidence="2" type="ORF">Tco_0937279</name>
</gene>